<reference evidence="2" key="1">
    <citation type="submission" date="2022-11" db="UniProtKB">
        <authorList>
            <consortium name="WormBaseParasite"/>
        </authorList>
    </citation>
    <scope>IDENTIFICATION</scope>
</reference>
<protein>
    <submittedName>
        <fullName evidence="2">Uncharacterized protein</fullName>
    </submittedName>
</protein>
<evidence type="ECO:0000313" key="2">
    <source>
        <dbReference type="WBParaSite" id="PS1159_v2.g4309.t1"/>
    </source>
</evidence>
<accession>A0AC35GF16</accession>
<evidence type="ECO:0000313" key="1">
    <source>
        <dbReference type="Proteomes" id="UP000887580"/>
    </source>
</evidence>
<dbReference type="WBParaSite" id="PS1159_v2.g4309.t1">
    <property type="protein sequence ID" value="PS1159_v2.g4309.t1"/>
    <property type="gene ID" value="PS1159_v2.g4309"/>
</dbReference>
<dbReference type="Proteomes" id="UP000887580">
    <property type="component" value="Unplaced"/>
</dbReference>
<proteinExistence type="predicted"/>
<sequence>MADPSGQQPPGGSMGHQNMRPGASGQQYIHQGGQPPQHMMRPQVQQYMNRPSPSYQQQPNPPQMQVQFQRPPYQHPMPGGSQMAVGSPHSVNIGHKQQPHPNAPHPSMINQHTNLSQFNTMGQGSPLNPQPLNSQQLNSQQLNPQAAGSPYQMVQGSPAGVLPRYNSPQMQNQQMSSQPMQSQQQIPSQQYSQQQQQQHQQNMQQRYQLQQQQQQQMQSQQLPQQQYTQQQQQQHPKAQQHPSLSQQIPSPYQKPVQSQNQYSMQPTTPNQQSFAPQQHTPQQQTQQYPSQNSQQMHQSQQPMYQQKSPQVSLQYQQSPQSLQQPLSQPPQFAVPAPPQQSQPQTSYSSSQSMLQQPSPIKQPLSNQPKVPTEMPKATSLSLPSASGTTNAKSPAKILANKAINRRPAVPRIRRNNPAKNLLMKPKASVLKHKKDEEGNVRKGVPKRVRWAPTLRVRHPQKFIRKRLKSRYLSPLSPPIMISGNEAKIATRLMQPIYYGELVVGKKTRKGLPPVRARLIGGKIVKPYTKFLSVMYAPKRQKPSRSALRRMANERSFTINREIECGERPPFNNANSNLSQIPSSQPSLPNISLTESSSKEITKKPLITSIKQPLQSRINYSRRENLPLRRTFFPFSIKPQILKEKETEKPKSPELSEEEKKERLETIKILNNIPWRTLPKKSKSPILPRIWHPPIKINKDWIVLPKSHSLCHPIPIWHPPLLWPPKTLITKRKKIFKIDGKVNFFLNPKSNERIIQNNTDMEIDDDDANDAIQKRIRFSTPLINNIIDANQETDLTKTVFDPLSNPSKSVLSSKHYIDPQPFEDEEEEVEERKNSSKKKKKNKKSKNKNKNKKREKSPPLVKRRYENPAFRVPSLRPPPPPTQEPSEPNIPIDLTKNPLNNQKKILTRLDEQKCVNLLYEYRLAQVRQTQPKNMWEANNQKMIELMKTKGAGIDSAVREDAGRALKFLEEKALKLTGKHSEIRNRLLQFCVDYGYEYSYEIDDNYFYLKIGDFTVQLELQDYLVKDAWFFWSNIEPIYAPHISKMFCQERWGKIHESIDRIRHIIPTSITSEEKDLVLRALCCMERDLVRYYENVEFRSHVFALNDILVRTDIYPFSIFLPRSPVEIIKNENKINSTLDKFEKVKNIATLQIQISPLERHRFCIQSSLTPSNQWFSPDTYKVGARFMIKFAKPIPIRFGAIKQLESIVGEIISKENYINVYKYISSKQHGREVLLNISDHSKSFVMYFDFDQFDKETRNDTVINGFYIDKASQIISAMYIIKREYILNRLCESTCENNPDLIEWRYICVKNKKIQMKIRLADIYDGHLCIYFQYRCYLVEARIIIRSSGNVGLGCLKIIHHGHKLDSSYHTVSGYQTLIDEWHITDPIFLNDSQLSDLNDVIQNTWHIPAFIDQLVKFIRNRCADDNEKEIHEFRPVFLSDRQYRKNLATSIEERNSKTLKTIFKKKQKSKKTCKNDKIGKNDDENDDPSKDSNSKKRQSKNGESRSSGKSGGKSGQQKKDNTKTATTSTSKNDGRKKNSKQASSKLKMKKKNGKMYEKKLKWYFRKSIKNVIKRYKKVHLKTLLSRKNKIITTTKKMQMKSSSSSKMLKPSNLYRRFQIRKQLHQMENNGRTIKKFYKKGDRKRRSLLKPRQMIKDKHGSAWNEFVSKVNENNEEMYKPPQKILTWPMLADQRVIYRFSNSTSKINGDPHMDEAGRIEELDEYFNVSDCEESEQVCSYSYIPRKIVPPLPQHFRNMPVTIDNTIGRLKPQVRKYLGKFKLKEVSKSKMNETQKSPEKDEEKENAEMEVEIEGEKEDDIIQWGEDWKQEDFMEILKATKERPLRRRRKSKINHLLRPTSFKFISIINRDKQKSQGIFPYKVLRHAAICLQDGPYRGEPRKPSIPKSLIARFRKKYSLSKRRKGSKKMKAEKIKDKTQEKPETPKTQESATNVQTLNAEKNTAQPQNSNQKEPKENTKPAKAAERARNIPRLKSKPLRLPPPTPLPEMTQSQLEDHKRVVLYFDQTIQKHDDEVYIEELRSRLMAIWIYFKPYIATARAFERMLEIYGPEAIYNQLLFHRSNLRIEKHRREQEKEFQRKQQHLQSQSLNSRPYPLSITTHVRPQPIENQMFPPPFHHQNSASYLQSGPMAHTGFDPQNQFPYKSQDFFGDSSSSSAVSTPTSAGPLQSPFTPTGKRRGRGRRANLGTRMPSDQQLMPPQAKRGRPRKNPLSTPTSSSFGSSQESPLSRLQMPQSPFQSSPMQSNPHSSQVTTPTQQNPYNQMQQQNLSGYPTLPLNTSRSNMTPLQPSPLATQNITTPQKTMPQFPLMGRQPLRAHQEYVYESSSDEETDPPPPRPMPMEPPREPIKLKVDMSKVIVKSVETKSQDTVPNTILPPKINEKVAVKEIDKNREEDKSKDDGSKKERPKEIMPEMDKNKEKEREKLTEMDVKEKDEKNKEKEREKEKAKEKEKEKRQREKEREKKKVEGESTLKLQKSDKKEKEQPQKSKTKEIEDIAAKLKAKKALVPSETESKDSMKKSKKLKSPDPIVNTRSEKDKKGKEKRENEGENKRKIELAEYEKERARKKRKDELRAEREKQDKEKTGKSEKIEKTKSDKPAKTEAELEAERKKERREKKEKRRIEKEKLEKLEKEKLEKVKKRDEKDKPKPSTKSDEKDKFLPPPSAASLALANLKKRRRSALLNSEEDETRDLPYTPALQMHRSPSKIAKFSNIDRSKILAEQLAIKKKQKEMEQAKIEKDKKRLGITPDIEPMPKKFKDAAETNETATPPKKTEMAQFFPEPGVLVEIPVDMVKTLHRIKSLLAGSKTPESTQKMIDRAKQRCLDNVTRPHPETSNILDNISKLAKVLEAAQAKQKQIELAASSITGMSAAASAGVSKEEAEKLAAEKEANLKTTQMRIQQAKAFKEKEKKAKLKATSDSSASATTIIKNPNIGKSPLDSSDVLSKILDTKPPEPKKEQNKNKGEIDNGPKTAAARAAMAAAEDDALLQSVVGVPNLGEALKTFKIPKVQDSTVEKEEQQSDTPEEKPKEPEQRDRERERERDREHDKEKEKEKEKGRERNDRDRGEREARDYKEKEKDRDDDSDRDREPRDRDHREGDRDRDRRYSSTSDNYRKYSSDFDRSSDRRYSNEGKYSEERRYNDEYSSKRGYHHDRRGGGGNGGYQHRKHPRSPSYDRRGGGSGGGGGGHYGHPNRGRGGGGSYRGGRGNYGDHWKRPSGSSNPHDEFYEGLPPKQVQINREALDDPDYQHAESQSRYRHGSFDPSTIPLPPSGFPVIPARKVLLPNRIGGDGSVRPSGWNHPSYFNQPPPPPSGPSVPLPILSGPSTSLSNKPSSSSYAGHSSNVTSLPSTSSNERQLHESTRRAVRARESRDSPPEVGLQIDESD</sequence>
<name>A0AC35GF16_9BILA</name>
<organism evidence="1 2">
    <name type="scientific">Panagrolaimus sp. PS1159</name>
    <dbReference type="NCBI Taxonomy" id="55785"/>
    <lineage>
        <taxon>Eukaryota</taxon>
        <taxon>Metazoa</taxon>
        <taxon>Ecdysozoa</taxon>
        <taxon>Nematoda</taxon>
        <taxon>Chromadorea</taxon>
        <taxon>Rhabditida</taxon>
        <taxon>Tylenchina</taxon>
        <taxon>Panagrolaimomorpha</taxon>
        <taxon>Panagrolaimoidea</taxon>
        <taxon>Panagrolaimidae</taxon>
        <taxon>Panagrolaimus</taxon>
    </lineage>
</organism>